<feature type="region of interest" description="Disordered" evidence="1">
    <location>
        <begin position="1"/>
        <end position="22"/>
    </location>
</feature>
<organism evidence="2 3">
    <name type="scientific">Wenjunlia tyrosinilytica</name>
    <dbReference type="NCBI Taxonomy" id="1544741"/>
    <lineage>
        <taxon>Bacteria</taxon>
        <taxon>Bacillati</taxon>
        <taxon>Actinomycetota</taxon>
        <taxon>Actinomycetes</taxon>
        <taxon>Kitasatosporales</taxon>
        <taxon>Streptomycetaceae</taxon>
        <taxon>Wenjunlia</taxon>
    </lineage>
</organism>
<comment type="caution">
    <text evidence="2">The sequence shown here is derived from an EMBL/GenBank/DDBJ whole genome shotgun (WGS) entry which is preliminary data.</text>
</comment>
<reference evidence="2" key="2">
    <citation type="submission" date="2020-09" db="EMBL/GenBank/DDBJ databases">
        <authorList>
            <person name="Sun Q."/>
            <person name="Zhou Y."/>
        </authorList>
    </citation>
    <scope>NUCLEOTIDE SEQUENCE</scope>
    <source>
        <strain evidence="2">CGMCC 4.7201</strain>
    </source>
</reference>
<evidence type="ECO:0008006" key="4">
    <source>
        <dbReference type="Google" id="ProtNLM"/>
    </source>
</evidence>
<protein>
    <recommendedName>
        <fullName evidence="4">Gas vesicle protein</fullName>
    </recommendedName>
</protein>
<accession>A0A917ZUZ6</accession>
<dbReference type="AlphaFoldDB" id="A0A917ZUZ6"/>
<reference evidence="2" key="1">
    <citation type="journal article" date="2014" name="Int. J. Syst. Evol. Microbiol.">
        <title>Complete genome sequence of Corynebacterium casei LMG S-19264T (=DSM 44701T), isolated from a smear-ripened cheese.</title>
        <authorList>
            <consortium name="US DOE Joint Genome Institute (JGI-PGF)"/>
            <person name="Walter F."/>
            <person name="Albersmeier A."/>
            <person name="Kalinowski J."/>
            <person name="Ruckert C."/>
        </authorList>
    </citation>
    <scope>NUCLEOTIDE SEQUENCE</scope>
    <source>
        <strain evidence="2">CGMCC 4.7201</strain>
    </source>
</reference>
<feature type="compositionally biased region" description="Basic and acidic residues" evidence="1">
    <location>
        <begin position="1"/>
        <end position="10"/>
    </location>
</feature>
<evidence type="ECO:0000313" key="2">
    <source>
        <dbReference type="EMBL" id="GGO95342.1"/>
    </source>
</evidence>
<sequence>MAAPRDDADTGSRVIAGDKPMADANGVMREALGQFEELTGHRPEAVSAMRKEEDGWLFRVEVMELRRIPDSMSLLATYEVRVDSDGGLTGWERVGRYERGRADRR</sequence>
<dbReference type="EMBL" id="BMMS01000025">
    <property type="protein sequence ID" value="GGO95342.1"/>
    <property type="molecule type" value="Genomic_DNA"/>
</dbReference>
<dbReference type="PIRSF" id="PIRSF028743">
    <property type="entry name" value="GvpO_protein"/>
    <property type="match status" value="1"/>
</dbReference>
<name>A0A917ZUZ6_9ACTN</name>
<dbReference type="InterPro" id="IPR008634">
    <property type="entry name" value="Gas-vesicle_GvpO"/>
</dbReference>
<evidence type="ECO:0000256" key="1">
    <source>
        <dbReference type="SAM" id="MobiDB-lite"/>
    </source>
</evidence>
<dbReference type="Pfam" id="PF05800">
    <property type="entry name" value="GvpO"/>
    <property type="match status" value="1"/>
</dbReference>
<keyword evidence="3" id="KW-1185">Reference proteome</keyword>
<dbReference type="GO" id="GO:0031412">
    <property type="term" value="P:gas vesicle organization"/>
    <property type="evidence" value="ECO:0007669"/>
    <property type="project" value="InterPro"/>
</dbReference>
<proteinExistence type="predicted"/>
<gene>
    <name evidence="2" type="ORF">GCM10012280_52310</name>
</gene>
<evidence type="ECO:0000313" key="3">
    <source>
        <dbReference type="Proteomes" id="UP000641932"/>
    </source>
</evidence>
<dbReference type="Proteomes" id="UP000641932">
    <property type="component" value="Unassembled WGS sequence"/>
</dbReference>